<name>J9FN62_9ZZZZ</name>
<dbReference type="EMBL" id="AMCI01005303">
    <property type="protein sequence ID" value="EJW96386.1"/>
    <property type="molecule type" value="Genomic_DNA"/>
</dbReference>
<dbReference type="PANTHER" id="PTHR30373">
    <property type="entry name" value="UPF0603 PROTEIN YGCG"/>
    <property type="match status" value="1"/>
</dbReference>
<organism evidence="2">
    <name type="scientific">gut metagenome</name>
    <dbReference type="NCBI Taxonomy" id="749906"/>
    <lineage>
        <taxon>unclassified sequences</taxon>
        <taxon>metagenomes</taxon>
        <taxon>organismal metagenomes</taxon>
    </lineage>
</organism>
<comment type="caution">
    <text evidence="2">The sequence shown here is derived from an EMBL/GenBank/DDBJ whole genome shotgun (WGS) entry which is preliminary data.</text>
</comment>
<protein>
    <submittedName>
        <fullName evidence="2">Secreted protein containing DUF477</fullName>
    </submittedName>
</protein>
<feature type="non-terminal residue" evidence="2">
    <location>
        <position position="187"/>
    </location>
</feature>
<evidence type="ECO:0000259" key="1">
    <source>
        <dbReference type="Pfam" id="PF04536"/>
    </source>
</evidence>
<dbReference type="InterPro" id="IPR007621">
    <property type="entry name" value="TPM_dom"/>
</dbReference>
<dbReference type="Gene3D" id="3.10.310.50">
    <property type="match status" value="1"/>
</dbReference>
<dbReference type="AlphaFoldDB" id="J9FN62"/>
<reference evidence="2" key="1">
    <citation type="journal article" date="2012" name="PLoS ONE">
        <title>Gene sets for utilization of primary and secondary nutrition supplies in the distal gut of endangered iberian lynx.</title>
        <authorList>
            <person name="Alcaide M."/>
            <person name="Messina E."/>
            <person name="Richter M."/>
            <person name="Bargiela R."/>
            <person name="Peplies J."/>
            <person name="Huws S.A."/>
            <person name="Newbold C.J."/>
            <person name="Golyshin P.N."/>
            <person name="Simon M.A."/>
            <person name="Lopez G."/>
            <person name="Yakimov M.M."/>
            <person name="Ferrer M."/>
        </authorList>
    </citation>
    <scope>NUCLEOTIDE SEQUENCE</scope>
</reference>
<dbReference type="PANTHER" id="PTHR30373:SF2">
    <property type="entry name" value="UPF0603 PROTEIN YGCG"/>
    <property type="match status" value="1"/>
</dbReference>
<sequence>MPMKALNKRPVAVVIMVLSVAAGILIGQAKKPDDTLKPSTSVVGTYTYVYDEAGVLTNKTMEHIDGMNASLFAQTGAQIMVKTVDTTGGSSAVDYAYELGNRYGVGSAERDNGLVLVLALDDYSASGMPGDYGIALGDGLRRYKNSLHSILYANLEEDFAAGDYDAGVRKTVDAYLDWLGDHYHVTL</sequence>
<gene>
    <name evidence="2" type="ORF">EVA_15507</name>
</gene>
<proteinExistence type="predicted"/>
<evidence type="ECO:0000313" key="2">
    <source>
        <dbReference type="EMBL" id="EJW96386.1"/>
    </source>
</evidence>
<accession>J9FN62</accession>
<feature type="domain" description="TPM" evidence="1">
    <location>
        <begin position="49"/>
        <end position="175"/>
    </location>
</feature>
<dbReference type="Pfam" id="PF04536">
    <property type="entry name" value="TPM_phosphatase"/>
    <property type="match status" value="1"/>
</dbReference>